<protein>
    <recommendedName>
        <fullName evidence="3">HNH nuclease domain-containing protein</fullName>
    </recommendedName>
</protein>
<dbReference type="OrthoDB" id="9816185at2"/>
<dbReference type="RefSeq" id="WP_036747559.1">
    <property type="nucleotide sequence ID" value="NZ_JAGSGC010000021.1"/>
</dbReference>
<sequence>MIDVTKNKVDIAQYNDLLNLAISSNTKNTRNIKRLSPFIRNAYRDYDKIIGRYHLEPTASRFKKNKKIIEDYYTSSPVAIDNELSKIRKRRLCQCPFCGRPCKPRILDHFIPKSHWPEFSILRNNLVNQCNSCSSKKWNHYYCNTNKTAKFIHPYYSNLLTKVNFKFIFDTSSCTNIIGASIDLKIIISRGVRGRSRRRIRKHLYELDIKKYALEYAKDKYEDILEDASYKEVDMVNRLEEDIKIANRKSSNHWDGRIFEAMLANADIKGYLVQHQP</sequence>
<dbReference type="STRING" id="1654360.EA58_00420"/>
<dbReference type="EMBL" id="JMIB01000001">
    <property type="protein sequence ID" value="KDM93579.1"/>
    <property type="molecule type" value="Genomic_DNA"/>
</dbReference>
<gene>
    <name evidence="1" type="ORF">EA58_00420</name>
</gene>
<name>A0A066RT96_9GAMM</name>
<evidence type="ECO:0008006" key="3">
    <source>
        <dbReference type="Google" id="ProtNLM"/>
    </source>
</evidence>
<proteinExistence type="predicted"/>
<comment type="caution">
    <text evidence="1">The sequence shown here is derived from an EMBL/GenBank/DDBJ whole genome shotgun (WGS) entry which is preliminary data.</text>
</comment>
<evidence type="ECO:0000313" key="2">
    <source>
        <dbReference type="Proteomes" id="UP000027192"/>
    </source>
</evidence>
<dbReference type="AlphaFoldDB" id="A0A066RT96"/>
<dbReference type="Proteomes" id="UP000027192">
    <property type="component" value="Unassembled WGS sequence"/>
</dbReference>
<evidence type="ECO:0000313" key="1">
    <source>
        <dbReference type="EMBL" id="KDM93579.1"/>
    </source>
</evidence>
<reference evidence="1 2" key="1">
    <citation type="submission" date="2014-04" db="EMBL/GenBank/DDBJ databases">
        <title>Draft genome sequence of Photobacterium halotolerans S2753: a solonamide, ngercheumicin and holomycin producer.</title>
        <authorList>
            <person name="Machado H.R."/>
            <person name="Gram L."/>
        </authorList>
    </citation>
    <scope>NUCLEOTIDE SEQUENCE [LARGE SCALE GENOMIC DNA]</scope>
    <source>
        <strain evidence="1 2">S2753</strain>
    </source>
</reference>
<keyword evidence="2" id="KW-1185">Reference proteome</keyword>
<organism evidence="1 2">
    <name type="scientific">Photobacterium galatheae</name>
    <dbReference type="NCBI Taxonomy" id="1654360"/>
    <lineage>
        <taxon>Bacteria</taxon>
        <taxon>Pseudomonadati</taxon>
        <taxon>Pseudomonadota</taxon>
        <taxon>Gammaproteobacteria</taxon>
        <taxon>Vibrionales</taxon>
        <taxon>Vibrionaceae</taxon>
        <taxon>Photobacterium</taxon>
    </lineage>
</organism>
<accession>A0A066RT96</accession>